<dbReference type="EMBL" id="AFOC01000014">
    <property type="protein sequence ID" value="EGV52214.1"/>
    <property type="molecule type" value="Genomic_DNA"/>
</dbReference>
<evidence type="ECO:0000313" key="1">
    <source>
        <dbReference type="EMBL" id="EGV52214.1"/>
    </source>
</evidence>
<gene>
    <name evidence="1" type="ORF">Rifp1Sym_an00360</name>
</gene>
<sequence length="171" mass="18874">MGERMMRRRPVVGISACLLGERVRYDAREKRATVIIEGLSGRVEWLPVCPEVGAGLGVPRPAVRLVGEPGRARAVGVEVRTLDVTERLLVFAADWLEQVSRLDGFILKSRSPSCGLHSTPHYPSGQFGAGLFADQLRRALPALPLREESELVTPEQQESFLAEVIRHSKLP</sequence>
<dbReference type="Proteomes" id="UP000004491">
    <property type="component" value="Unassembled WGS sequence"/>
</dbReference>
<dbReference type="PANTHER" id="PTHR30087:SF0">
    <property type="entry name" value="INNER MEMBRANE PROTEIN"/>
    <property type="match status" value="1"/>
</dbReference>
<accession>G2DB13</accession>
<dbReference type="PANTHER" id="PTHR30087">
    <property type="entry name" value="INNER MEMBRANE PROTEIN"/>
    <property type="match status" value="1"/>
</dbReference>
<dbReference type="Pfam" id="PF04463">
    <property type="entry name" value="2-thiour_desulf"/>
    <property type="match status" value="1"/>
</dbReference>
<dbReference type="InterPro" id="IPR007553">
    <property type="entry name" value="2-thiour_desulf"/>
</dbReference>
<evidence type="ECO:0000313" key="2">
    <source>
        <dbReference type="Proteomes" id="UP000004491"/>
    </source>
</evidence>
<keyword evidence="2" id="KW-1185">Reference proteome</keyword>
<reference evidence="1" key="1">
    <citation type="journal article" date="2011" name="ISME J.">
        <title>The endosymbionts of the deep-sea tubeworms Riftia pachyptila and Tevnia jerichonana share an identical physiology as revealed by proteogenomic analyses.</title>
        <authorList>
            <person name="Gardebrecht A."/>
            <person name="Markert S."/>
            <person name="Felbeck H."/>
            <person name="Thuermer A."/>
            <person name="Albrecht D."/>
            <person name="Wollherr A."/>
            <person name="Kabisch J."/>
            <person name="Lehmann R."/>
            <person name="Daniel R."/>
            <person name="Liesegang H."/>
            <person name="Hecker M."/>
            <person name="Sievert S.M."/>
            <person name="Schweder T."/>
        </authorList>
    </citation>
    <scope>NUCLEOTIDE SEQUENCE [LARGE SCALE GENOMIC DNA]</scope>
</reference>
<protein>
    <submittedName>
        <fullName evidence="1">Putative conserved protein YbgA</fullName>
    </submittedName>
</protein>
<name>G2DB13_9GAMM</name>
<organism evidence="1 2">
    <name type="scientific">endosymbiont of Riftia pachyptila</name>
    <name type="common">vent Ph05</name>
    <dbReference type="NCBI Taxonomy" id="1048808"/>
    <lineage>
        <taxon>Bacteria</taxon>
        <taxon>Pseudomonadati</taxon>
        <taxon>Pseudomonadota</taxon>
        <taxon>Gammaproteobacteria</taxon>
        <taxon>sulfur-oxidizing symbionts</taxon>
    </lineage>
</organism>
<dbReference type="AlphaFoldDB" id="G2DB13"/>
<proteinExistence type="predicted"/>
<comment type="caution">
    <text evidence="1">The sequence shown here is derived from an EMBL/GenBank/DDBJ whole genome shotgun (WGS) entry which is preliminary data.</text>
</comment>